<keyword evidence="2" id="KW-1185">Reference proteome</keyword>
<accession>A0ABP7CZA3</accession>
<dbReference type="EMBL" id="BAABEO010000026">
    <property type="protein sequence ID" value="GAA3698681.1"/>
    <property type="molecule type" value="Genomic_DNA"/>
</dbReference>
<protein>
    <submittedName>
        <fullName evidence="1">Uncharacterized protein</fullName>
    </submittedName>
</protein>
<comment type="caution">
    <text evidence="1">The sequence shown here is derived from an EMBL/GenBank/DDBJ whole genome shotgun (WGS) entry which is preliminary data.</text>
</comment>
<gene>
    <name evidence="1" type="ORF">GCM10023081_39470</name>
</gene>
<sequence>MVPFAADTGAFAAFGLEDRGVTESFSGSAYLPEVLQDLKIIWVESGPVEKLLEREVLGIRNTFRKLK</sequence>
<dbReference type="Proteomes" id="UP001500752">
    <property type="component" value="Unassembled WGS sequence"/>
</dbReference>
<proteinExistence type="predicted"/>
<organism evidence="1 2">
    <name type="scientific">Arthrobacter ginkgonis</name>
    <dbReference type="NCBI Taxonomy" id="1630594"/>
    <lineage>
        <taxon>Bacteria</taxon>
        <taxon>Bacillati</taxon>
        <taxon>Actinomycetota</taxon>
        <taxon>Actinomycetes</taxon>
        <taxon>Micrococcales</taxon>
        <taxon>Micrococcaceae</taxon>
        <taxon>Arthrobacter</taxon>
    </lineage>
</organism>
<name>A0ABP7CZA3_9MICC</name>
<evidence type="ECO:0000313" key="2">
    <source>
        <dbReference type="Proteomes" id="UP001500752"/>
    </source>
</evidence>
<evidence type="ECO:0000313" key="1">
    <source>
        <dbReference type="EMBL" id="GAA3698681.1"/>
    </source>
</evidence>
<reference evidence="2" key="1">
    <citation type="journal article" date="2019" name="Int. J. Syst. Evol. Microbiol.">
        <title>The Global Catalogue of Microorganisms (GCM) 10K type strain sequencing project: providing services to taxonomists for standard genome sequencing and annotation.</title>
        <authorList>
            <consortium name="The Broad Institute Genomics Platform"/>
            <consortium name="The Broad Institute Genome Sequencing Center for Infectious Disease"/>
            <person name="Wu L."/>
            <person name="Ma J."/>
        </authorList>
    </citation>
    <scope>NUCLEOTIDE SEQUENCE [LARGE SCALE GENOMIC DNA]</scope>
    <source>
        <strain evidence="2">JCM 30742</strain>
    </source>
</reference>